<sequence>MGGVTCIHPPIKSAYRRSSHVSNFSRRLPCFPCHLLQVHPPGAGSPHRSFHQVLCLLSFF</sequence>
<dbReference type="AlphaFoldDB" id="A0A0C2ZKA0"/>
<organism evidence="1 2">
    <name type="scientific">Scleroderma citrinum Foug A</name>
    <dbReference type="NCBI Taxonomy" id="1036808"/>
    <lineage>
        <taxon>Eukaryota</taxon>
        <taxon>Fungi</taxon>
        <taxon>Dikarya</taxon>
        <taxon>Basidiomycota</taxon>
        <taxon>Agaricomycotina</taxon>
        <taxon>Agaricomycetes</taxon>
        <taxon>Agaricomycetidae</taxon>
        <taxon>Boletales</taxon>
        <taxon>Sclerodermatineae</taxon>
        <taxon>Sclerodermataceae</taxon>
        <taxon>Scleroderma</taxon>
    </lineage>
</organism>
<keyword evidence="2" id="KW-1185">Reference proteome</keyword>
<dbReference type="EMBL" id="KN822045">
    <property type="protein sequence ID" value="KIM62038.1"/>
    <property type="molecule type" value="Genomic_DNA"/>
</dbReference>
<proteinExistence type="predicted"/>
<protein>
    <submittedName>
        <fullName evidence="1">Uncharacterized protein</fullName>
    </submittedName>
</protein>
<reference evidence="1 2" key="1">
    <citation type="submission" date="2014-04" db="EMBL/GenBank/DDBJ databases">
        <authorList>
            <consortium name="DOE Joint Genome Institute"/>
            <person name="Kuo A."/>
            <person name="Kohler A."/>
            <person name="Nagy L.G."/>
            <person name="Floudas D."/>
            <person name="Copeland A."/>
            <person name="Barry K.W."/>
            <person name="Cichocki N."/>
            <person name="Veneault-Fourrey C."/>
            <person name="LaButti K."/>
            <person name="Lindquist E.A."/>
            <person name="Lipzen A."/>
            <person name="Lundell T."/>
            <person name="Morin E."/>
            <person name="Murat C."/>
            <person name="Sun H."/>
            <person name="Tunlid A."/>
            <person name="Henrissat B."/>
            <person name="Grigoriev I.V."/>
            <person name="Hibbett D.S."/>
            <person name="Martin F."/>
            <person name="Nordberg H.P."/>
            <person name="Cantor M.N."/>
            <person name="Hua S.X."/>
        </authorList>
    </citation>
    <scope>NUCLEOTIDE SEQUENCE [LARGE SCALE GENOMIC DNA]</scope>
    <source>
        <strain evidence="1 2">Foug A</strain>
    </source>
</reference>
<evidence type="ECO:0000313" key="1">
    <source>
        <dbReference type="EMBL" id="KIM62038.1"/>
    </source>
</evidence>
<dbReference type="Proteomes" id="UP000053989">
    <property type="component" value="Unassembled WGS sequence"/>
</dbReference>
<gene>
    <name evidence="1" type="ORF">SCLCIDRAFT_843002</name>
</gene>
<reference evidence="2" key="2">
    <citation type="submission" date="2015-01" db="EMBL/GenBank/DDBJ databases">
        <title>Evolutionary Origins and Diversification of the Mycorrhizal Mutualists.</title>
        <authorList>
            <consortium name="DOE Joint Genome Institute"/>
            <consortium name="Mycorrhizal Genomics Consortium"/>
            <person name="Kohler A."/>
            <person name="Kuo A."/>
            <person name="Nagy L.G."/>
            <person name="Floudas D."/>
            <person name="Copeland A."/>
            <person name="Barry K.W."/>
            <person name="Cichocki N."/>
            <person name="Veneault-Fourrey C."/>
            <person name="LaButti K."/>
            <person name="Lindquist E.A."/>
            <person name="Lipzen A."/>
            <person name="Lundell T."/>
            <person name="Morin E."/>
            <person name="Murat C."/>
            <person name="Riley R."/>
            <person name="Ohm R."/>
            <person name="Sun H."/>
            <person name="Tunlid A."/>
            <person name="Henrissat B."/>
            <person name="Grigoriev I.V."/>
            <person name="Hibbett D.S."/>
            <person name="Martin F."/>
        </authorList>
    </citation>
    <scope>NUCLEOTIDE SEQUENCE [LARGE SCALE GENOMIC DNA]</scope>
    <source>
        <strain evidence="2">Foug A</strain>
    </source>
</reference>
<name>A0A0C2ZKA0_9AGAM</name>
<accession>A0A0C2ZKA0</accession>
<dbReference type="HOGENOM" id="CLU_2943149_0_0_1"/>
<dbReference type="InParanoid" id="A0A0C2ZKA0"/>
<evidence type="ECO:0000313" key="2">
    <source>
        <dbReference type="Proteomes" id="UP000053989"/>
    </source>
</evidence>